<evidence type="ECO:0000256" key="1">
    <source>
        <dbReference type="ARBA" id="ARBA00010568"/>
    </source>
</evidence>
<dbReference type="Gene3D" id="3.30.760.10">
    <property type="entry name" value="RNA Cap, Translation Initiation Factor Eif4e"/>
    <property type="match status" value="1"/>
</dbReference>
<name>A0AAD6HBF4_9EURO</name>
<feature type="compositionally biased region" description="Polar residues" evidence="2">
    <location>
        <begin position="66"/>
        <end position="81"/>
    </location>
</feature>
<evidence type="ECO:0008006" key="5">
    <source>
        <dbReference type="Google" id="ProtNLM"/>
    </source>
</evidence>
<dbReference type="Proteomes" id="UP001215712">
    <property type="component" value="Unassembled WGS sequence"/>
</dbReference>
<evidence type="ECO:0000313" key="4">
    <source>
        <dbReference type="Proteomes" id="UP001215712"/>
    </source>
</evidence>
<dbReference type="InterPro" id="IPR023398">
    <property type="entry name" value="TIF_eIF4e-like"/>
</dbReference>
<dbReference type="PANTHER" id="PTHR31977:SF1">
    <property type="entry name" value="UPF0696 PROTEIN C11ORF68"/>
    <property type="match status" value="1"/>
</dbReference>
<dbReference type="Pfam" id="PF08939">
    <property type="entry name" value="Bles03"/>
    <property type="match status" value="1"/>
</dbReference>
<dbReference type="PANTHER" id="PTHR31977">
    <property type="entry name" value="UPF0696 PROTEIN C11ORF68"/>
    <property type="match status" value="1"/>
</dbReference>
<organism evidence="3 4">
    <name type="scientific">Penicillium malachiteum</name>
    <dbReference type="NCBI Taxonomy" id="1324776"/>
    <lineage>
        <taxon>Eukaryota</taxon>
        <taxon>Fungi</taxon>
        <taxon>Dikarya</taxon>
        <taxon>Ascomycota</taxon>
        <taxon>Pezizomycotina</taxon>
        <taxon>Eurotiomycetes</taxon>
        <taxon>Eurotiomycetidae</taxon>
        <taxon>Eurotiales</taxon>
        <taxon>Aspergillaceae</taxon>
        <taxon>Penicillium</taxon>
    </lineage>
</organism>
<keyword evidence="4" id="KW-1185">Reference proteome</keyword>
<evidence type="ECO:0000256" key="2">
    <source>
        <dbReference type="SAM" id="MobiDB-lite"/>
    </source>
</evidence>
<protein>
    <recommendedName>
        <fullName evidence="5">DUF1917-domain-containing protein</fullName>
    </recommendedName>
</protein>
<feature type="region of interest" description="Disordered" evidence="2">
    <location>
        <begin position="57"/>
        <end position="86"/>
    </location>
</feature>
<feature type="region of interest" description="Disordered" evidence="2">
    <location>
        <begin position="1"/>
        <end position="20"/>
    </location>
</feature>
<gene>
    <name evidence="3" type="ORF">N7493_010962</name>
</gene>
<reference evidence="3" key="1">
    <citation type="journal article" date="2023" name="IMA Fungus">
        <title>Comparative genomic study of the Penicillium genus elucidates a diverse pangenome and 15 lateral gene transfer events.</title>
        <authorList>
            <person name="Petersen C."/>
            <person name="Sorensen T."/>
            <person name="Nielsen M.R."/>
            <person name="Sondergaard T.E."/>
            <person name="Sorensen J.L."/>
            <person name="Fitzpatrick D.A."/>
            <person name="Frisvad J.C."/>
            <person name="Nielsen K.L."/>
        </authorList>
    </citation>
    <scope>NUCLEOTIDE SEQUENCE</scope>
    <source>
        <strain evidence="3">IBT 17514</strain>
    </source>
</reference>
<reference evidence="3" key="2">
    <citation type="submission" date="2023-01" db="EMBL/GenBank/DDBJ databases">
        <authorList>
            <person name="Petersen C."/>
        </authorList>
    </citation>
    <scope>NUCLEOTIDE SEQUENCE</scope>
    <source>
        <strain evidence="3">IBT 17514</strain>
    </source>
</reference>
<comment type="similarity">
    <text evidence="1">Belongs to the UPF0696 family.</text>
</comment>
<dbReference type="AlphaFoldDB" id="A0AAD6HBF4"/>
<comment type="caution">
    <text evidence="3">The sequence shown here is derived from an EMBL/GenBank/DDBJ whole genome shotgun (WGS) entry which is preliminary data.</text>
</comment>
<dbReference type="EMBL" id="JAQJAN010000020">
    <property type="protein sequence ID" value="KAJ5703824.1"/>
    <property type="molecule type" value="Genomic_DNA"/>
</dbReference>
<dbReference type="InterPro" id="IPR015034">
    <property type="entry name" value="Bles03"/>
</dbReference>
<accession>A0AAD6HBF4</accession>
<sequence>MSPKNTTPDVSVLFSDESSFYGDDDEQARLEDEVKAYDPEPFWSYYHPKLLSTLQNESRAAEEALNSPSSTLQDGHNSSTRLYPHKRGDNESISAFLTRLRPSITLTSEAGPWIWVRGKASKSLSKSLESRDEASFVKKGTELLREFDDKEQELRVAHDKLGSKTTAGLTRKLNPLRGELEAGILSVARETGITAGKWMLFPSDDRVDEVWRMLVLALEKGDVCADAKVSTNDEQSNGQARLICIYTEDFADKEDVKKVLQMLAREELFDPRGRPIYYKSDAFTLLEINSKNKYQLKASMYSSKDFQV</sequence>
<dbReference type="SUPFAM" id="SSF55418">
    <property type="entry name" value="eIF4e-like"/>
    <property type="match status" value="1"/>
</dbReference>
<proteinExistence type="inferred from homology"/>
<evidence type="ECO:0000313" key="3">
    <source>
        <dbReference type="EMBL" id="KAJ5703824.1"/>
    </source>
</evidence>